<sequence length="113" mass="12828">MNGMLVEQEPLGKGALDALSEEEARAERKRRQRQAQEEFRLKQLVKQQPLDDRQELGRNSSSFDKLLLDIPTQDIMIEDTGEEPPKRKSPAPDAGSSAKRRNTLSKLDIVQTE</sequence>
<protein>
    <submittedName>
        <fullName evidence="2">Uncharacterized protein</fullName>
    </submittedName>
</protein>
<dbReference type="Proteomes" id="UP001154114">
    <property type="component" value="Chromosome 18"/>
</dbReference>
<name>A0A9N8Q1Z1_CHRIL</name>
<dbReference type="OrthoDB" id="7475975at2759"/>
<dbReference type="EMBL" id="LR824021">
    <property type="protein sequence ID" value="CAD0202947.1"/>
    <property type="molecule type" value="Genomic_DNA"/>
</dbReference>
<evidence type="ECO:0000313" key="3">
    <source>
        <dbReference type="Proteomes" id="UP001154114"/>
    </source>
</evidence>
<organism evidence="2 3">
    <name type="scientific">Chrysodeixis includens</name>
    <name type="common">Soybean looper</name>
    <name type="synonym">Pseudoplusia includens</name>
    <dbReference type="NCBI Taxonomy" id="689277"/>
    <lineage>
        <taxon>Eukaryota</taxon>
        <taxon>Metazoa</taxon>
        <taxon>Ecdysozoa</taxon>
        <taxon>Arthropoda</taxon>
        <taxon>Hexapoda</taxon>
        <taxon>Insecta</taxon>
        <taxon>Pterygota</taxon>
        <taxon>Neoptera</taxon>
        <taxon>Endopterygota</taxon>
        <taxon>Lepidoptera</taxon>
        <taxon>Glossata</taxon>
        <taxon>Ditrysia</taxon>
        <taxon>Noctuoidea</taxon>
        <taxon>Noctuidae</taxon>
        <taxon>Plusiinae</taxon>
        <taxon>Chrysodeixis</taxon>
    </lineage>
</organism>
<dbReference type="AlphaFoldDB" id="A0A9N8Q1Z1"/>
<accession>A0A9N8Q1Z1</accession>
<evidence type="ECO:0000256" key="1">
    <source>
        <dbReference type="SAM" id="MobiDB-lite"/>
    </source>
</evidence>
<gene>
    <name evidence="2" type="ORF">CINC_LOCUS4602</name>
</gene>
<proteinExistence type="predicted"/>
<feature type="region of interest" description="Disordered" evidence="1">
    <location>
        <begin position="1"/>
        <end position="113"/>
    </location>
</feature>
<keyword evidence="3" id="KW-1185">Reference proteome</keyword>
<reference evidence="2" key="1">
    <citation type="submission" date="2021-12" db="EMBL/GenBank/DDBJ databases">
        <authorList>
            <person name="King R."/>
        </authorList>
    </citation>
    <scope>NUCLEOTIDE SEQUENCE</scope>
</reference>
<evidence type="ECO:0000313" key="2">
    <source>
        <dbReference type="EMBL" id="CAD0202947.1"/>
    </source>
</evidence>